<accession>A0A521EAY5</accession>
<evidence type="ECO:0000256" key="1">
    <source>
        <dbReference type="SAM" id="MobiDB-lite"/>
    </source>
</evidence>
<feature type="compositionally biased region" description="Polar residues" evidence="1">
    <location>
        <begin position="116"/>
        <end position="139"/>
    </location>
</feature>
<feature type="region of interest" description="Disordered" evidence="1">
    <location>
        <begin position="110"/>
        <end position="155"/>
    </location>
</feature>
<evidence type="ECO:0000313" key="3">
    <source>
        <dbReference type="Proteomes" id="UP000317593"/>
    </source>
</evidence>
<keyword evidence="3" id="KW-1185">Reference proteome</keyword>
<name>A0A521EAY5_9BACT</name>
<dbReference type="Proteomes" id="UP000317593">
    <property type="component" value="Unassembled WGS sequence"/>
</dbReference>
<evidence type="ECO:0000313" key="2">
    <source>
        <dbReference type="EMBL" id="SMO80621.1"/>
    </source>
</evidence>
<reference evidence="2 3" key="1">
    <citation type="submission" date="2017-05" db="EMBL/GenBank/DDBJ databases">
        <authorList>
            <person name="Varghese N."/>
            <person name="Submissions S."/>
        </authorList>
    </citation>
    <scope>NUCLEOTIDE SEQUENCE [LARGE SCALE GENOMIC DNA]</scope>
    <source>
        <strain evidence="2 3">DSM 21194</strain>
    </source>
</reference>
<dbReference type="AlphaFoldDB" id="A0A521EAY5"/>
<gene>
    <name evidence="2" type="ORF">SAMN06265218_11437</name>
</gene>
<feature type="region of interest" description="Disordered" evidence="1">
    <location>
        <begin position="74"/>
        <end position="93"/>
    </location>
</feature>
<sequence>MPIASITAGKSNPCILYPFKRNGRARTGNGACSFYLTALLKFEGKHTDSGQAKMRPCAGKFESYRPFPGCGFVSPPGNQQRKGNTSQLVKKSSCKGVKKGNLLKKSVIDSLKSKTPHYSRSPSSCPIQTPSLRKSSCDSGNAAARPLSPSPIPER</sequence>
<dbReference type="EMBL" id="FXTH01000014">
    <property type="protein sequence ID" value="SMO80621.1"/>
    <property type="molecule type" value="Genomic_DNA"/>
</dbReference>
<protein>
    <submittedName>
        <fullName evidence="2">Uncharacterized protein</fullName>
    </submittedName>
</protein>
<feature type="compositionally biased region" description="Polar residues" evidence="1">
    <location>
        <begin position="76"/>
        <end position="88"/>
    </location>
</feature>
<proteinExistence type="predicted"/>
<organism evidence="2 3">
    <name type="scientific">Fodinibius sediminis</name>
    <dbReference type="NCBI Taxonomy" id="1214077"/>
    <lineage>
        <taxon>Bacteria</taxon>
        <taxon>Pseudomonadati</taxon>
        <taxon>Balneolota</taxon>
        <taxon>Balneolia</taxon>
        <taxon>Balneolales</taxon>
        <taxon>Balneolaceae</taxon>
        <taxon>Fodinibius</taxon>
    </lineage>
</organism>